<dbReference type="RefSeq" id="WP_187695879.1">
    <property type="nucleotide sequence ID" value="NZ_CP033325.1"/>
</dbReference>
<feature type="region of interest" description="Disordered" evidence="8">
    <location>
        <begin position="213"/>
        <end position="268"/>
    </location>
</feature>
<protein>
    <submittedName>
        <fullName evidence="10">DedA family protein</fullName>
    </submittedName>
</protein>
<accession>A0ABV9D8W0</accession>
<evidence type="ECO:0000256" key="2">
    <source>
        <dbReference type="ARBA" id="ARBA00010792"/>
    </source>
</evidence>
<proteinExistence type="inferred from homology"/>
<dbReference type="EMBL" id="JBHSGF010000003">
    <property type="protein sequence ID" value="MFC4554724.1"/>
    <property type="molecule type" value="Genomic_DNA"/>
</dbReference>
<feature type="compositionally biased region" description="Low complexity" evidence="8">
    <location>
        <begin position="213"/>
        <end position="229"/>
    </location>
</feature>
<gene>
    <name evidence="10" type="ORF">ACFO3F_05640</name>
</gene>
<feature type="transmembrane region" description="Helical" evidence="7">
    <location>
        <begin position="62"/>
        <end position="84"/>
    </location>
</feature>
<dbReference type="PANTHER" id="PTHR30353">
    <property type="entry name" value="INNER MEMBRANE PROTEIN DEDA-RELATED"/>
    <property type="match status" value="1"/>
</dbReference>
<dbReference type="PANTHER" id="PTHR30353:SF0">
    <property type="entry name" value="TRANSMEMBRANE PROTEIN"/>
    <property type="match status" value="1"/>
</dbReference>
<evidence type="ECO:0000256" key="1">
    <source>
        <dbReference type="ARBA" id="ARBA00004651"/>
    </source>
</evidence>
<dbReference type="Pfam" id="PF09335">
    <property type="entry name" value="VTT_dom"/>
    <property type="match status" value="1"/>
</dbReference>
<keyword evidence="4 7" id="KW-0812">Transmembrane</keyword>
<evidence type="ECO:0000256" key="7">
    <source>
        <dbReference type="RuleBase" id="RU367016"/>
    </source>
</evidence>
<comment type="caution">
    <text evidence="10">The sequence shown here is derived from an EMBL/GenBank/DDBJ whole genome shotgun (WGS) entry which is preliminary data.</text>
</comment>
<evidence type="ECO:0000313" key="10">
    <source>
        <dbReference type="EMBL" id="MFC4554724.1"/>
    </source>
</evidence>
<feature type="transmembrane region" description="Helical" evidence="7">
    <location>
        <begin position="14"/>
        <end position="34"/>
    </location>
</feature>
<reference evidence="11" key="1">
    <citation type="journal article" date="2019" name="Int. J. Syst. Evol. Microbiol.">
        <title>The Global Catalogue of Microorganisms (GCM) 10K type strain sequencing project: providing services to taxonomists for standard genome sequencing and annotation.</title>
        <authorList>
            <consortium name="The Broad Institute Genomics Platform"/>
            <consortium name="The Broad Institute Genome Sequencing Center for Infectious Disease"/>
            <person name="Wu L."/>
            <person name="Ma J."/>
        </authorList>
    </citation>
    <scope>NUCLEOTIDE SEQUENCE [LARGE SCALE GENOMIC DNA]</scope>
    <source>
        <strain evidence="11">JCM 3369</strain>
    </source>
</reference>
<feature type="domain" description="VTT" evidence="9">
    <location>
        <begin position="41"/>
        <end position="163"/>
    </location>
</feature>
<keyword evidence="5 7" id="KW-1133">Transmembrane helix</keyword>
<dbReference type="Proteomes" id="UP001595955">
    <property type="component" value="Unassembled WGS sequence"/>
</dbReference>
<evidence type="ECO:0000256" key="3">
    <source>
        <dbReference type="ARBA" id="ARBA00022475"/>
    </source>
</evidence>
<dbReference type="InterPro" id="IPR032816">
    <property type="entry name" value="VTT_dom"/>
</dbReference>
<feature type="transmembrane region" description="Helical" evidence="7">
    <location>
        <begin position="144"/>
        <end position="170"/>
    </location>
</feature>
<dbReference type="InterPro" id="IPR032818">
    <property type="entry name" value="DedA-like"/>
</dbReference>
<comment type="similarity">
    <text evidence="2 7">Belongs to the DedA family.</text>
</comment>
<keyword evidence="11" id="KW-1185">Reference proteome</keyword>
<evidence type="ECO:0000256" key="6">
    <source>
        <dbReference type="ARBA" id="ARBA00023136"/>
    </source>
</evidence>
<sequence length="268" mass="26682">MTAVMDLVTQAEELVLTLGASPWVLLAVLVLAMVDGFFPPVPSESVVIAAAVLATAGDGPPLLLLVPVAALGAFVGDTIAFAVGRRVPLDRVLRGRRGSRARVRAEAGLARRGTALIVGARFVPVGRVAVNLSAGALGFPARRFLATAGVAAVLWAGYSTALGVAASRLFALSPTLAVAAGVAGGILSGLVLDALVSAGQRWRVRRADAAGADAAGAGVPTAGPTAAPGSLARPTPAASWGSYPRGARGPVPPPRPCPAAAPPGPARR</sequence>
<evidence type="ECO:0000256" key="5">
    <source>
        <dbReference type="ARBA" id="ARBA00022989"/>
    </source>
</evidence>
<evidence type="ECO:0000313" key="11">
    <source>
        <dbReference type="Proteomes" id="UP001595955"/>
    </source>
</evidence>
<comment type="subcellular location">
    <subcellularLocation>
        <location evidence="1 7">Cell membrane</location>
        <topology evidence="1 7">Multi-pass membrane protein</topology>
    </subcellularLocation>
</comment>
<feature type="transmembrane region" description="Helical" evidence="7">
    <location>
        <begin position="176"/>
        <end position="196"/>
    </location>
</feature>
<feature type="compositionally biased region" description="Pro residues" evidence="8">
    <location>
        <begin position="250"/>
        <end position="268"/>
    </location>
</feature>
<keyword evidence="6 7" id="KW-0472">Membrane</keyword>
<evidence type="ECO:0000256" key="4">
    <source>
        <dbReference type="ARBA" id="ARBA00022692"/>
    </source>
</evidence>
<evidence type="ECO:0000259" key="9">
    <source>
        <dbReference type="Pfam" id="PF09335"/>
    </source>
</evidence>
<keyword evidence="3 7" id="KW-1003">Cell membrane</keyword>
<name>A0ABV9D8W0_9MICO</name>
<evidence type="ECO:0000256" key="8">
    <source>
        <dbReference type="SAM" id="MobiDB-lite"/>
    </source>
</evidence>
<organism evidence="10 11">
    <name type="scientific">Georgenia faecalis</name>
    <dbReference type="NCBI Taxonomy" id="2483799"/>
    <lineage>
        <taxon>Bacteria</taxon>
        <taxon>Bacillati</taxon>
        <taxon>Actinomycetota</taxon>
        <taxon>Actinomycetes</taxon>
        <taxon>Micrococcales</taxon>
        <taxon>Bogoriellaceae</taxon>
        <taxon>Georgenia</taxon>
    </lineage>
</organism>